<name>A0A444H694_9FLAO</name>
<evidence type="ECO:0000313" key="5">
    <source>
        <dbReference type="Proteomes" id="UP000287527"/>
    </source>
</evidence>
<dbReference type="InterPro" id="IPR026444">
    <property type="entry name" value="Secre_tail"/>
</dbReference>
<feature type="signal peptide" evidence="2">
    <location>
        <begin position="1"/>
        <end position="20"/>
    </location>
</feature>
<dbReference type="Pfam" id="PF18962">
    <property type="entry name" value="Por_Secre_tail"/>
    <property type="match status" value="1"/>
</dbReference>
<gene>
    <name evidence="4" type="ORF">EPI11_12500</name>
</gene>
<evidence type="ECO:0000259" key="3">
    <source>
        <dbReference type="Pfam" id="PF18962"/>
    </source>
</evidence>
<dbReference type="Proteomes" id="UP000287527">
    <property type="component" value="Unassembled WGS sequence"/>
</dbReference>
<comment type="caution">
    <text evidence="4">The sequence shown here is derived from an EMBL/GenBank/DDBJ whole genome shotgun (WGS) entry which is preliminary data.</text>
</comment>
<keyword evidence="1 2" id="KW-0732">Signal</keyword>
<dbReference type="EMBL" id="SBII01000009">
    <property type="protein sequence ID" value="RWW98743.1"/>
    <property type="molecule type" value="Genomic_DNA"/>
</dbReference>
<proteinExistence type="predicted"/>
<reference evidence="4 5" key="1">
    <citation type="submission" date="2019-01" db="EMBL/GenBank/DDBJ databases">
        <title>Flavobacterium sp. nov.,isolated from freshwater.</title>
        <authorList>
            <person name="Zhang R."/>
            <person name="Du Z.-J."/>
        </authorList>
    </citation>
    <scope>NUCLEOTIDE SEQUENCE [LARGE SCALE GENOMIC DNA]</scope>
    <source>
        <strain evidence="4 5">1E403</strain>
    </source>
</reference>
<accession>A0A444H694</accession>
<keyword evidence="5" id="KW-1185">Reference proteome</keyword>
<dbReference type="Gene3D" id="2.60.120.260">
    <property type="entry name" value="Galactose-binding domain-like"/>
    <property type="match status" value="1"/>
</dbReference>
<dbReference type="NCBIfam" id="TIGR04183">
    <property type="entry name" value="Por_Secre_tail"/>
    <property type="match status" value="1"/>
</dbReference>
<protein>
    <submittedName>
        <fullName evidence="4">T9SS type A sorting domain-containing protein</fullName>
    </submittedName>
</protein>
<evidence type="ECO:0000256" key="1">
    <source>
        <dbReference type="ARBA" id="ARBA00022729"/>
    </source>
</evidence>
<dbReference type="RefSeq" id="WP_128390319.1">
    <property type="nucleotide sequence ID" value="NZ_SBII01000009.1"/>
</dbReference>
<sequence>MKKFYILAAAFTLTTVAVNAQENLIVNGNFENWTAENPVNFTKAGTTVLYNDLLTKETTISKSGNSVKQISKAQGSTQYLEYSNLLPVTAGKSYTISYWYLDNDNKASTRLWSTWLDADKKALATELQAAVQLEAYSTDGPNWVNKVVTVTAPAGAIFFRYQVRAYHQGGIGGGYIYYDDLSFQDNGVAGVNENNISGLKMYPNPLTGNVLNITSDNNTEKTVAIYDVVGKQVVNTTTTDGTVNADLNSGIYIVRITEEGKVATKKLVVK</sequence>
<evidence type="ECO:0000256" key="2">
    <source>
        <dbReference type="SAM" id="SignalP"/>
    </source>
</evidence>
<evidence type="ECO:0000313" key="4">
    <source>
        <dbReference type="EMBL" id="RWW98743.1"/>
    </source>
</evidence>
<feature type="chain" id="PRO_5019556562" evidence="2">
    <location>
        <begin position="21"/>
        <end position="270"/>
    </location>
</feature>
<feature type="domain" description="Secretion system C-terminal sorting" evidence="3">
    <location>
        <begin position="201"/>
        <end position="269"/>
    </location>
</feature>
<organism evidence="4 5">
    <name type="scientific">Flavobacterium cerinum</name>
    <dbReference type="NCBI Taxonomy" id="2502784"/>
    <lineage>
        <taxon>Bacteria</taxon>
        <taxon>Pseudomonadati</taxon>
        <taxon>Bacteroidota</taxon>
        <taxon>Flavobacteriia</taxon>
        <taxon>Flavobacteriales</taxon>
        <taxon>Flavobacteriaceae</taxon>
        <taxon>Flavobacterium</taxon>
    </lineage>
</organism>
<dbReference type="AlphaFoldDB" id="A0A444H694"/>
<dbReference type="OrthoDB" id="1056765at2"/>